<evidence type="ECO:0000256" key="5">
    <source>
        <dbReference type="ARBA" id="ARBA00023242"/>
    </source>
</evidence>
<evidence type="ECO:0000256" key="6">
    <source>
        <dbReference type="RuleBase" id="RU367028"/>
    </source>
</evidence>
<feature type="region of interest" description="Disordered" evidence="7">
    <location>
        <begin position="199"/>
        <end position="218"/>
    </location>
</feature>
<comment type="subcellular location">
    <subcellularLocation>
        <location evidence="1 6">Nucleus</location>
    </subcellularLocation>
</comment>
<evidence type="ECO:0000256" key="3">
    <source>
        <dbReference type="ARBA" id="ARBA00023015"/>
    </source>
</evidence>
<evidence type="ECO:0000313" key="10">
    <source>
        <dbReference type="Proteomes" id="UP000324705"/>
    </source>
</evidence>
<dbReference type="Pfam" id="PF04844">
    <property type="entry name" value="Ovate"/>
    <property type="match status" value="1"/>
</dbReference>
<feature type="domain" description="OVATE" evidence="8">
    <location>
        <begin position="130"/>
        <end position="194"/>
    </location>
</feature>
<evidence type="ECO:0000256" key="2">
    <source>
        <dbReference type="ARBA" id="ARBA00022491"/>
    </source>
</evidence>
<dbReference type="OMA" id="PFMDFRR"/>
<gene>
    <name evidence="9" type="ORF">TRITD_4Bv1G001520</name>
</gene>
<keyword evidence="2 6" id="KW-0678">Repressor</keyword>
<accession>A0A9R0W6J7</accession>
<keyword evidence="5 6" id="KW-0539">Nucleus</keyword>
<sequence>MPRSTDRRAMLGCFPAVVSGRRPPRSPPSGLLNLTYDDGSTSTSVSVSPPSSASTSSPAFLDEVDPDDADAQADLSSAIASRRLSLAPPGRSNSIVDSSSPEHAAAPCHGGTTCSVPGPMIPSQEAVRSVTLSTDAPRAEFLKSMLEMAEALGLDPRRGADRARMHDLLLWYIAINDSDTLRDILGAFTELLCILNGNTTGDGDGTAPPATADRATHR</sequence>
<evidence type="ECO:0000259" key="8">
    <source>
        <dbReference type="PROSITE" id="PS51754"/>
    </source>
</evidence>
<evidence type="ECO:0000256" key="1">
    <source>
        <dbReference type="ARBA" id="ARBA00004123"/>
    </source>
</evidence>
<keyword evidence="4 6" id="KW-0804">Transcription</keyword>
<feature type="compositionally biased region" description="Polar residues" evidence="7">
    <location>
        <begin position="91"/>
        <end position="101"/>
    </location>
</feature>
<dbReference type="InterPro" id="IPR038933">
    <property type="entry name" value="Ovate"/>
</dbReference>
<feature type="region of interest" description="Disordered" evidence="7">
    <location>
        <begin position="1"/>
        <end position="66"/>
    </location>
</feature>
<dbReference type="AlphaFoldDB" id="A0A9R0W6J7"/>
<keyword evidence="10" id="KW-1185">Reference proteome</keyword>
<protein>
    <recommendedName>
        <fullName evidence="6">Transcription repressor</fullName>
    </recommendedName>
    <alternativeName>
        <fullName evidence="6">Ovate family protein</fullName>
    </alternativeName>
</protein>
<name>A0A9R0W6J7_TRITD</name>
<dbReference type="PANTHER" id="PTHR33057:SF31">
    <property type="entry name" value="TRANSCRIPTION REPRESSOR"/>
    <property type="match status" value="1"/>
</dbReference>
<dbReference type="Proteomes" id="UP000324705">
    <property type="component" value="Chromosome 4B"/>
</dbReference>
<dbReference type="PROSITE" id="PS51754">
    <property type="entry name" value="OVATE"/>
    <property type="match status" value="1"/>
</dbReference>
<proteinExistence type="predicted"/>
<evidence type="ECO:0000313" key="9">
    <source>
        <dbReference type="EMBL" id="VAI00597.1"/>
    </source>
</evidence>
<feature type="region of interest" description="Disordered" evidence="7">
    <location>
        <begin position="84"/>
        <end position="118"/>
    </location>
</feature>
<dbReference type="Gramene" id="TRITD4Bv1G001520.1">
    <property type="protein sequence ID" value="TRITD4Bv1G001520.1"/>
    <property type="gene ID" value="TRITD4Bv1G001520"/>
</dbReference>
<evidence type="ECO:0000256" key="7">
    <source>
        <dbReference type="SAM" id="MobiDB-lite"/>
    </source>
</evidence>
<evidence type="ECO:0000256" key="4">
    <source>
        <dbReference type="ARBA" id="ARBA00023163"/>
    </source>
</evidence>
<feature type="compositionally biased region" description="Low complexity" evidence="7">
    <location>
        <begin position="40"/>
        <end position="61"/>
    </location>
</feature>
<dbReference type="GO" id="GO:0045892">
    <property type="term" value="P:negative regulation of DNA-templated transcription"/>
    <property type="evidence" value="ECO:0007669"/>
    <property type="project" value="UniProtKB-UniRule"/>
</dbReference>
<keyword evidence="3 6" id="KW-0805">Transcription regulation</keyword>
<organism evidence="9 10">
    <name type="scientific">Triticum turgidum subsp. durum</name>
    <name type="common">Durum wheat</name>
    <name type="synonym">Triticum durum</name>
    <dbReference type="NCBI Taxonomy" id="4567"/>
    <lineage>
        <taxon>Eukaryota</taxon>
        <taxon>Viridiplantae</taxon>
        <taxon>Streptophyta</taxon>
        <taxon>Embryophyta</taxon>
        <taxon>Tracheophyta</taxon>
        <taxon>Spermatophyta</taxon>
        <taxon>Magnoliopsida</taxon>
        <taxon>Liliopsida</taxon>
        <taxon>Poales</taxon>
        <taxon>Poaceae</taxon>
        <taxon>BOP clade</taxon>
        <taxon>Pooideae</taxon>
        <taxon>Triticodae</taxon>
        <taxon>Triticeae</taxon>
        <taxon>Triticinae</taxon>
        <taxon>Triticum</taxon>
    </lineage>
</organism>
<dbReference type="PANTHER" id="PTHR33057">
    <property type="entry name" value="TRANSCRIPTION REPRESSOR OFP7-RELATED"/>
    <property type="match status" value="1"/>
</dbReference>
<dbReference type="EMBL" id="LT934118">
    <property type="protein sequence ID" value="VAI00597.1"/>
    <property type="molecule type" value="Genomic_DNA"/>
</dbReference>
<dbReference type="InterPro" id="IPR006458">
    <property type="entry name" value="Ovate_C"/>
</dbReference>
<dbReference type="GO" id="GO:0005634">
    <property type="term" value="C:nucleus"/>
    <property type="evidence" value="ECO:0007669"/>
    <property type="project" value="UniProtKB-SubCell"/>
</dbReference>
<comment type="function">
    <text evidence="6">Transcriptional repressor that regulates multiple aspects of plant growth and development.</text>
</comment>
<reference evidence="9 10" key="1">
    <citation type="submission" date="2017-09" db="EMBL/GenBank/DDBJ databases">
        <authorList>
            <consortium name="International Durum Wheat Genome Sequencing Consortium (IDWGSC)"/>
            <person name="Milanesi L."/>
        </authorList>
    </citation>
    <scope>NUCLEOTIDE SEQUENCE [LARGE SCALE GENOMIC DNA]</scope>
    <source>
        <strain evidence="10">cv. Svevo</strain>
    </source>
</reference>